<dbReference type="SUPFAM" id="SSF52402">
    <property type="entry name" value="Adenine nucleotide alpha hydrolases-like"/>
    <property type="match status" value="1"/>
</dbReference>
<dbReference type="InterPro" id="IPR014731">
    <property type="entry name" value="ETF_asu_C"/>
</dbReference>
<keyword evidence="1" id="KW-0813">Transport</keyword>
<dbReference type="Proteomes" id="UP000254821">
    <property type="component" value="Unassembled WGS sequence"/>
</dbReference>
<dbReference type="Gene3D" id="3.40.50.1220">
    <property type="entry name" value="TPP-binding domain"/>
    <property type="match status" value="1"/>
</dbReference>
<dbReference type="GO" id="GO:0050660">
    <property type="term" value="F:flavin adenine dinucleotide binding"/>
    <property type="evidence" value="ECO:0007669"/>
    <property type="project" value="InterPro"/>
</dbReference>
<gene>
    <name evidence="3" type="primary">etfA_1</name>
    <name evidence="3" type="ORF">NCTC8105_01716</name>
</gene>
<reference evidence="3 4" key="1">
    <citation type="submission" date="2018-06" db="EMBL/GenBank/DDBJ databases">
        <authorList>
            <consortium name="Pathogen Informatics"/>
            <person name="Doyle S."/>
        </authorList>
    </citation>
    <scope>NUCLEOTIDE SEQUENCE [LARGE SCALE GENOMIC DNA]</scope>
    <source>
        <strain evidence="3 4">NCTC8105</strain>
    </source>
</reference>
<organism evidence="3 4">
    <name type="scientific">Hafnia alvei</name>
    <dbReference type="NCBI Taxonomy" id="569"/>
    <lineage>
        <taxon>Bacteria</taxon>
        <taxon>Pseudomonadati</taxon>
        <taxon>Pseudomonadota</taxon>
        <taxon>Gammaproteobacteria</taxon>
        <taxon>Enterobacterales</taxon>
        <taxon>Hafniaceae</taxon>
        <taxon>Hafnia</taxon>
    </lineage>
</organism>
<proteinExistence type="predicted"/>
<dbReference type="GO" id="GO:0033539">
    <property type="term" value="P:fatty acid beta-oxidation using acyl-CoA dehydrogenase"/>
    <property type="evidence" value="ECO:0007669"/>
    <property type="project" value="TreeGrafter"/>
</dbReference>
<evidence type="ECO:0000313" key="4">
    <source>
        <dbReference type="Proteomes" id="UP000254821"/>
    </source>
</evidence>
<dbReference type="InterPro" id="IPR001308">
    <property type="entry name" value="ETF_a/FixB"/>
</dbReference>
<dbReference type="GO" id="GO:0009055">
    <property type="term" value="F:electron transfer activity"/>
    <property type="evidence" value="ECO:0007669"/>
    <property type="project" value="InterPro"/>
</dbReference>
<dbReference type="PANTHER" id="PTHR43153:SF5">
    <property type="entry name" value="PROTEIN FIXB-RELATED"/>
    <property type="match status" value="1"/>
</dbReference>
<feature type="domain" description="Electron transfer flavoprotein alpha subunit C-terminal" evidence="2">
    <location>
        <begin position="197"/>
        <end position="275"/>
    </location>
</feature>
<name>A0A377PJX2_HAFAL</name>
<evidence type="ECO:0000313" key="3">
    <source>
        <dbReference type="EMBL" id="STQ79623.1"/>
    </source>
</evidence>
<dbReference type="PANTHER" id="PTHR43153">
    <property type="entry name" value="ELECTRON TRANSFER FLAVOPROTEIN ALPHA"/>
    <property type="match status" value="1"/>
</dbReference>
<dbReference type="Gene3D" id="3.40.50.620">
    <property type="entry name" value="HUPs"/>
    <property type="match status" value="1"/>
</dbReference>
<protein>
    <submittedName>
        <fullName evidence="3">Electron transfer flavoprotein large subunit</fullName>
    </submittedName>
</protein>
<evidence type="ECO:0000259" key="2">
    <source>
        <dbReference type="Pfam" id="PF00766"/>
    </source>
</evidence>
<accession>A0A377PJX2</accession>
<dbReference type="RefSeq" id="WP_051874102.1">
    <property type="nucleotide sequence ID" value="NZ_CALJTU010000022.1"/>
</dbReference>
<dbReference type="InterPro" id="IPR014729">
    <property type="entry name" value="Rossmann-like_a/b/a_fold"/>
</dbReference>
<sequence>MKIALLFDARSPAFLRHANEMWRFLQDSQIENATFTFWLFYHQDKPSELPLLHLLPAEIMWFAVPEPIQAEACLASLEAAFAEQKPEVILCSSGPWGNEMAARLGMRLHGSAITSARSVLLSSSSCTAYKAVYEQHLLAEFSLSLPPYCISVAPSGGGNIAVASAARISQIDISAPVPPCEWLLSVDVEQSANISPLSEARRVLAVGQGVGSRAGFQRMQDIAQQLGAQLGASRPVVMNAWGEMSRLVGISGAIVAPDICIAAGVSGAAAFSAGISHSQFIVAINSDPQAAIFAHADVAIVDDMDQVLEALAACVQQTSLPQNN</sequence>
<dbReference type="Pfam" id="PF00766">
    <property type="entry name" value="ETF_alpha"/>
    <property type="match status" value="1"/>
</dbReference>
<dbReference type="EMBL" id="UGHP01000001">
    <property type="protein sequence ID" value="STQ79623.1"/>
    <property type="molecule type" value="Genomic_DNA"/>
</dbReference>
<evidence type="ECO:0000256" key="1">
    <source>
        <dbReference type="ARBA" id="ARBA00022448"/>
    </source>
</evidence>
<dbReference type="AlphaFoldDB" id="A0A377PJX2"/>
<dbReference type="SUPFAM" id="SSF52467">
    <property type="entry name" value="DHS-like NAD/FAD-binding domain"/>
    <property type="match status" value="1"/>
</dbReference>
<dbReference type="InterPro" id="IPR029035">
    <property type="entry name" value="DHS-like_NAD/FAD-binding_dom"/>
</dbReference>